<dbReference type="Pfam" id="PF00392">
    <property type="entry name" value="GntR"/>
    <property type="match status" value="1"/>
</dbReference>
<evidence type="ECO:0000313" key="6">
    <source>
        <dbReference type="Proteomes" id="UP000521379"/>
    </source>
</evidence>
<dbReference type="SMART" id="SM00345">
    <property type="entry name" value="HTH_GNTR"/>
    <property type="match status" value="1"/>
</dbReference>
<dbReference type="GO" id="GO:0003700">
    <property type="term" value="F:DNA-binding transcription factor activity"/>
    <property type="evidence" value="ECO:0007669"/>
    <property type="project" value="InterPro"/>
</dbReference>
<dbReference type="PANTHER" id="PTHR43537:SF45">
    <property type="entry name" value="GNTR FAMILY REGULATORY PROTEIN"/>
    <property type="match status" value="1"/>
</dbReference>
<dbReference type="Proteomes" id="UP000521379">
    <property type="component" value="Unassembled WGS sequence"/>
</dbReference>
<comment type="caution">
    <text evidence="5">The sequence shown here is derived from an EMBL/GenBank/DDBJ whole genome shotgun (WGS) entry which is preliminary data.</text>
</comment>
<dbReference type="GO" id="GO:0003677">
    <property type="term" value="F:DNA binding"/>
    <property type="evidence" value="ECO:0007669"/>
    <property type="project" value="UniProtKB-KW"/>
</dbReference>
<keyword evidence="2" id="KW-0238">DNA-binding</keyword>
<dbReference type="InterPro" id="IPR011711">
    <property type="entry name" value="GntR_C"/>
</dbReference>
<accession>A0A846U5W6</accession>
<dbReference type="InterPro" id="IPR036390">
    <property type="entry name" value="WH_DNA-bd_sf"/>
</dbReference>
<dbReference type="Pfam" id="PF07729">
    <property type="entry name" value="FCD"/>
    <property type="match status" value="1"/>
</dbReference>
<dbReference type="SUPFAM" id="SSF46785">
    <property type="entry name" value="Winged helix' DNA-binding domain"/>
    <property type="match status" value="1"/>
</dbReference>
<dbReference type="Gene3D" id="1.10.10.10">
    <property type="entry name" value="Winged helix-like DNA-binding domain superfamily/Winged helix DNA-binding domain"/>
    <property type="match status" value="1"/>
</dbReference>
<dbReference type="SMART" id="SM00895">
    <property type="entry name" value="FCD"/>
    <property type="match status" value="1"/>
</dbReference>
<feature type="domain" description="HTH gntR-type" evidence="4">
    <location>
        <begin position="1"/>
        <end position="68"/>
    </location>
</feature>
<evidence type="ECO:0000256" key="3">
    <source>
        <dbReference type="ARBA" id="ARBA00023163"/>
    </source>
</evidence>
<dbReference type="EMBL" id="JAAVUN010000004">
    <property type="protein sequence ID" value="NKE09056.1"/>
    <property type="molecule type" value="Genomic_DNA"/>
</dbReference>
<name>A0A846U5W6_9MICC</name>
<dbReference type="RefSeq" id="WP_119932330.1">
    <property type="nucleotide sequence ID" value="NZ_JAAVUN010000004.1"/>
</dbReference>
<proteinExistence type="predicted"/>
<keyword evidence="6" id="KW-1185">Reference proteome</keyword>
<dbReference type="InterPro" id="IPR036388">
    <property type="entry name" value="WH-like_DNA-bd_sf"/>
</dbReference>
<dbReference type="CDD" id="cd07377">
    <property type="entry name" value="WHTH_GntR"/>
    <property type="match status" value="1"/>
</dbReference>
<dbReference type="InterPro" id="IPR008920">
    <property type="entry name" value="TF_FadR/GntR_C"/>
</dbReference>
<evidence type="ECO:0000313" key="5">
    <source>
        <dbReference type="EMBL" id="NKE09056.1"/>
    </source>
</evidence>
<gene>
    <name evidence="5" type="ORF">GTW58_03670</name>
</gene>
<evidence type="ECO:0000256" key="1">
    <source>
        <dbReference type="ARBA" id="ARBA00023015"/>
    </source>
</evidence>
<evidence type="ECO:0000256" key="2">
    <source>
        <dbReference type="ARBA" id="ARBA00023125"/>
    </source>
</evidence>
<dbReference type="Gene3D" id="1.20.120.530">
    <property type="entry name" value="GntR ligand-binding domain-like"/>
    <property type="match status" value="1"/>
</dbReference>
<dbReference type="PANTHER" id="PTHR43537">
    <property type="entry name" value="TRANSCRIPTIONAL REGULATOR, GNTR FAMILY"/>
    <property type="match status" value="1"/>
</dbReference>
<dbReference type="PROSITE" id="PS50949">
    <property type="entry name" value="HTH_GNTR"/>
    <property type="match status" value="1"/>
</dbReference>
<keyword evidence="1" id="KW-0805">Transcription regulation</keyword>
<dbReference type="SUPFAM" id="SSF48008">
    <property type="entry name" value="GntR ligand-binding domain-like"/>
    <property type="match status" value="1"/>
</dbReference>
<reference evidence="5 6" key="1">
    <citation type="submission" date="2020-02" db="EMBL/GenBank/DDBJ databases">
        <authorList>
            <person name="Sun Q."/>
        </authorList>
    </citation>
    <scope>NUCLEOTIDE SEQUENCE [LARGE SCALE GENOMIC DNA]</scope>
    <source>
        <strain evidence="5 6">YIM 13062</strain>
    </source>
</reference>
<dbReference type="InterPro" id="IPR000524">
    <property type="entry name" value="Tscrpt_reg_HTH_GntR"/>
</dbReference>
<dbReference type="AlphaFoldDB" id="A0A846U5W6"/>
<organism evidence="5 6">
    <name type="scientific">Kocuria subflava</name>
    <dbReference type="NCBI Taxonomy" id="1736139"/>
    <lineage>
        <taxon>Bacteria</taxon>
        <taxon>Bacillati</taxon>
        <taxon>Actinomycetota</taxon>
        <taxon>Actinomycetes</taxon>
        <taxon>Micrococcales</taxon>
        <taxon>Micrococcaceae</taxon>
        <taxon>Kocuria</taxon>
    </lineage>
</organism>
<keyword evidence="3" id="KW-0804">Transcription</keyword>
<protein>
    <submittedName>
        <fullName evidence="5">GntR family transcriptional regulator</fullName>
    </submittedName>
</protein>
<evidence type="ECO:0000259" key="4">
    <source>
        <dbReference type="PROSITE" id="PS50949"/>
    </source>
</evidence>
<dbReference type="PRINTS" id="PR00035">
    <property type="entry name" value="HTHGNTR"/>
</dbReference>
<sequence length="212" mass="23810">MTHRDALTDHLRQKIINGELLPGSRLSESALANQMDVSRNTLRETFRALTEQGLLGHVPYRGVSVKAPTEADVLDIYRCRRTVECSVMGQAHPQHPAVERMLRAVQEAESHVTDKNWLGMGSANMAFHEAIVALSDSPRLIRMFRNVSAELRLVFLMIEDPGALHEPFVKSNREILEALLSDGPEAGADALEQYLLESERWVLGAYGRRRID</sequence>